<sequence>MVIQQQQYWIGCI</sequence>
<evidence type="ECO:0000313" key="1">
    <source>
        <dbReference type="EMBL" id="JAH71967.1"/>
    </source>
</evidence>
<protein>
    <submittedName>
        <fullName evidence="1">Uncharacterized protein</fullName>
    </submittedName>
</protein>
<dbReference type="EMBL" id="GBXM01036610">
    <property type="protein sequence ID" value="JAH71967.1"/>
    <property type="molecule type" value="Transcribed_RNA"/>
</dbReference>
<proteinExistence type="predicted"/>
<reference evidence="1" key="1">
    <citation type="submission" date="2014-11" db="EMBL/GenBank/DDBJ databases">
        <authorList>
            <person name="Amaro Gonzalez C."/>
        </authorList>
    </citation>
    <scope>NUCLEOTIDE SEQUENCE</scope>
</reference>
<reference evidence="1" key="2">
    <citation type="journal article" date="2015" name="Fish Shellfish Immunol.">
        <title>Early steps in the European eel (Anguilla anguilla)-Vibrio vulnificus interaction in the gills: Role of the RtxA13 toxin.</title>
        <authorList>
            <person name="Callol A."/>
            <person name="Pajuelo D."/>
            <person name="Ebbesson L."/>
            <person name="Teles M."/>
            <person name="MacKenzie S."/>
            <person name="Amaro C."/>
        </authorList>
    </citation>
    <scope>NUCLEOTIDE SEQUENCE</scope>
</reference>
<accession>A0A0E9V1P5</accession>
<name>A0A0E9V1P5_ANGAN</name>
<organism evidence="1">
    <name type="scientific">Anguilla anguilla</name>
    <name type="common">European freshwater eel</name>
    <name type="synonym">Muraena anguilla</name>
    <dbReference type="NCBI Taxonomy" id="7936"/>
    <lineage>
        <taxon>Eukaryota</taxon>
        <taxon>Metazoa</taxon>
        <taxon>Chordata</taxon>
        <taxon>Craniata</taxon>
        <taxon>Vertebrata</taxon>
        <taxon>Euteleostomi</taxon>
        <taxon>Actinopterygii</taxon>
        <taxon>Neopterygii</taxon>
        <taxon>Teleostei</taxon>
        <taxon>Anguilliformes</taxon>
        <taxon>Anguillidae</taxon>
        <taxon>Anguilla</taxon>
    </lineage>
</organism>